<keyword evidence="2" id="KW-1185">Reference proteome</keyword>
<protein>
    <submittedName>
        <fullName evidence="1">Uncharacterized protein</fullName>
    </submittedName>
</protein>
<reference evidence="1" key="1">
    <citation type="submission" date="2019-11" db="EMBL/GenBank/DDBJ databases">
        <title>Nori genome reveals adaptations in red seaweeds to the harsh intertidal environment.</title>
        <authorList>
            <person name="Wang D."/>
            <person name="Mao Y."/>
        </authorList>
    </citation>
    <scope>NUCLEOTIDE SEQUENCE</scope>
    <source>
        <tissue evidence="1">Gametophyte</tissue>
    </source>
</reference>
<proteinExistence type="predicted"/>
<evidence type="ECO:0000313" key="1">
    <source>
        <dbReference type="EMBL" id="KAK1864059.1"/>
    </source>
</evidence>
<name>A0ACC3C1P3_PYRYE</name>
<comment type="caution">
    <text evidence="1">The sequence shown here is derived from an EMBL/GenBank/DDBJ whole genome shotgun (WGS) entry which is preliminary data.</text>
</comment>
<dbReference type="EMBL" id="CM020619">
    <property type="protein sequence ID" value="KAK1864059.1"/>
    <property type="molecule type" value="Genomic_DNA"/>
</dbReference>
<evidence type="ECO:0000313" key="2">
    <source>
        <dbReference type="Proteomes" id="UP000798662"/>
    </source>
</evidence>
<organism evidence="1 2">
    <name type="scientific">Pyropia yezoensis</name>
    <name type="common">Susabi-nori</name>
    <name type="synonym">Porphyra yezoensis</name>
    <dbReference type="NCBI Taxonomy" id="2788"/>
    <lineage>
        <taxon>Eukaryota</taxon>
        <taxon>Rhodophyta</taxon>
        <taxon>Bangiophyceae</taxon>
        <taxon>Bangiales</taxon>
        <taxon>Bangiaceae</taxon>
        <taxon>Pyropia</taxon>
    </lineage>
</organism>
<gene>
    <name evidence="1" type="ORF">I4F81_006609</name>
</gene>
<dbReference type="Proteomes" id="UP000798662">
    <property type="component" value="Chromosome 2"/>
</dbReference>
<sequence>MLALASTLPLSGGRGTGVGPAPRRPLVGNGELGLAVERVFHAVAVLPFAWAPVKEPIQVAPGALPNVSSCAGDGDEIEEAAPPAHFTRAGERRALARRIPIWGFPLPPSRPDEFGDRFPRPFRVHNDSRWTEAFASAPAPVVADARTIYNVSTWVQHLHNRLLEAETDRLAGELTARDLLQEVIYSRAALHQLYLILVTRYTVLQSQTDNPTLAANLQDLLLEPDDRDAIYRPTTDFFASTVLAHRAFSVSREQAELVQRRLRPRRVPAAALGGPVQPGAEAAADARAALARRGLPISQRREALAAAAWRSDQRAAMASAHPGDGLAAAALDRLRDLSLRDVTAVNYGAAWVRFTSFCADGGYRALTATPVTVGRYVAYQWLKGTVQPSSVRTYLAPIRKRHIAAGFPNPCASDLVAEALAGFTNAWLDAHGSKPKRIALPASIAWRLAVHAYHSVDTKLALRLTAVVAHFFMCRRAKDIINLKAADVLFLDDGALSFQIPRTKMDAKRPGGERLTHVFPATRFHTVADLPILLVRRAVTCHLQSTPANLPLFYTGTADPGDVLTGWLCAGLQLLAVTPPVGCVFASHSCRAGGCTAMRTVGVGLDAVAQWAGMAVPTLLSSYSDALAQVTPEAHYFFGRLLTPTLTLPA</sequence>
<accession>A0ACC3C1P3</accession>